<dbReference type="NCBIfam" id="TIGR02254">
    <property type="entry name" value="YjjG_YfnB"/>
    <property type="match status" value="1"/>
</dbReference>
<dbReference type="InterPro" id="IPR006439">
    <property type="entry name" value="HAD-SF_hydro_IA"/>
</dbReference>
<dbReference type="Pfam" id="PF00702">
    <property type="entry name" value="Hydrolase"/>
    <property type="match status" value="1"/>
</dbReference>
<accession>A0AAE3EY61</accession>
<reference evidence="1" key="1">
    <citation type="submission" date="2023-02" db="EMBL/GenBank/DDBJ databases">
        <title>Genome of Flavobacteriaceae gen. nov. sp. strain F89.</title>
        <authorList>
            <person name="Wang Y."/>
        </authorList>
    </citation>
    <scope>NUCLEOTIDE SEQUENCE</scope>
    <source>
        <strain evidence="1">F89</strain>
    </source>
</reference>
<dbReference type="Gene3D" id="3.40.50.1000">
    <property type="entry name" value="HAD superfamily/HAD-like"/>
    <property type="match status" value="1"/>
</dbReference>
<evidence type="ECO:0000313" key="2">
    <source>
        <dbReference type="Proteomes" id="UP001200642"/>
    </source>
</evidence>
<dbReference type="GO" id="GO:0008253">
    <property type="term" value="F:5'-nucleotidase activity"/>
    <property type="evidence" value="ECO:0007669"/>
    <property type="project" value="InterPro"/>
</dbReference>
<dbReference type="SFLD" id="SFLDG01129">
    <property type="entry name" value="C1.5:_HAD__Beta-PGM__Phosphata"/>
    <property type="match status" value="1"/>
</dbReference>
<dbReference type="InterPro" id="IPR011951">
    <property type="entry name" value="HAD-SF_hydro_IA_YjjG/PynA"/>
</dbReference>
<dbReference type="AlphaFoldDB" id="A0AAE3EY61"/>
<dbReference type="InterPro" id="IPR036412">
    <property type="entry name" value="HAD-like_sf"/>
</dbReference>
<name>A0AAE3EY61_9FLAO</name>
<dbReference type="InterPro" id="IPR023214">
    <property type="entry name" value="HAD_sf"/>
</dbReference>
<protein>
    <submittedName>
        <fullName evidence="1">YjjG family noncanonical pyrimidine nucleotidase</fullName>
    </submittedName>
</protein>
<dbReference type="Proteomes" id="UP001200642">
    <property type="component" value="Unassembled WGS sequence"/>
</dbReference>
<dbReference type="NCBIfam" id="TIGR01549">
    <property type="entry name" value="HAD-SF-IA-v1"/>
    <property type="match status" value="1"/>
</dbReference>
<evidence type="ECO:0000313" key="1">
    <source>
        <dbReference type="EMBL" id="MCG2461751.1"/>
    </source>
</evidence>
<proteinExistence type="predicted"/>
<dbReference type="InterPro" id="IPR023198">
    <property type="entry name" value="PGP-like_dom2"/>
</dbReference>
<dbReference type="SUPFAM" id="SSF56784">
    <property type="entry name" value="HAD-like"/>
    <property type="match status" value="1"/>
</dbReference>
<dbReference type="InterPro" id="IPR052550">
    <property type="entry name" value="Pyrimidine_5'-ntase_YjjG"/>
</dbReference>
<dbReference type="RefSeq" id="WP_317902893.1">
    <property type="nucleotide sequence ID" value="NZ_JAIRBC010000019.1"/>
</dbReference>
<organism evidence="1 2">
    <name type="scientific">Cerina litoralis</name>
    <dbReference type="NCBI Taxonomy" id="2874477"/>
    <lineage>
        <taxon>Bacteria</taxon>
        <taxon>Pseudomonadati</taxon>
        <taxon>Bacteroidota</taxon>
        <taxon>Flavobacteriia</taxon>
        <taxon>Flavobacteriales</taxon>
        <taxon>Flavobacteriaceae</taxon>
        <taxon>Cerina</taxon>
    </lineage>
</organism>
<dbReference type="PANTHER" id="PTHR47478">
    <property type="match status" value="1"/>
</dbReference>
<keyword evidence="2" id="KW-1185">Reference proteome</keyword>
<dbReference type="EMBL" id="JAIRBC010000019">
    <property type="protein sequence ID" value="MCG2461751.1"/>
    <property type="molecule type" value="Genomic_DNA"/>
</dbReference>
<gene>
    <name evidence="1" type="ORF">K8352_13410</name>
</gene>
<sequence length="229" mass="26835">MYKDQVSDVFFDLDHTLWDFDKNSGLTFEKLFSDYKMDIDLAGFLQAYAPINRDYWKLYREGNIKKEELRHQRLKSTFDFLKYPVSLDLIDKLADGYIDHLSSFDHLLPDALNILEYLKPRYRLHIITNGFQEIQDRKLNNSNIMGYFDQVVNSEMAGVKKPDPIIFRMALDRAGTVPQRSIMIGDDLEADILGAKAVGFNVLHFNQDQQARHDHCEIINDLYELKVYL</sequence>
<dbReference type="PANTHER" id="PTHR47478:SF1">
    <property type="entry name" value="PYRIMIDINE 5'-NUCLEOTIDASE YJJG"/>
    <property type="match status" value="1"/>
</dbReference>
<dbReference type="SFLD" id="SFLDS00003">
    <property type="entry name" value="Haloacid_Dehalogenase"/>
    <property type="match status" value="1"/>
</dbReference>
<comment type="caution">
    <text evidence="1">The sequence shown here is derived from an EMBL/GenBank/DDBJ whole genome shotgun (WGS) entry which is preliminary data.</text>
</comment>
<dbReference type="Gene3D" id="1.10.150.240">
    <property type="entry name" value="Putative phosphatase, domain 2"/>
    <property type="match status" value="1"/>
</dbReference>